<keyword evidence="3" id="KW-1185">Reference proteome</keyword>
<accession>A0A9D4ETR8</accession>
<reference evidence="2" key="1">
    <citation type="journal article" date="2019" name="bioRxiv">
        <title>The Genome of the Zebra Mussel, Dreissena polymorpha: A Resource for Invasive Species Research.</title>
        <authorList>
            <person name="McCartney M.A."/>
            <person name="Auch B."/>
            <person name="Kono T."/>
            <person name="Mallez S."/>
            <person name="Zhang Y."/>
            <person name="Obille A."/>
            <person name="Becker A."/>
            <person name="Abrahante J.E."/>
            <person name="Garbe J."/>
            <person name="Badalamenti J.P."/>
            <person name="Herman A."/>
            <person name="Mangelson H."/>
            <person name="Liachko I."/>
            <person name="Sullivan S."/>
            <person name="Sone E.D."/>
            <person name="Koren S."/>
            <person name="Silverstein K.A.T."/>
            <person name="Beckman K.B."/>
            <person name="Gohl D.M."/>
        </authorList>
    </citation>
    <scope>NUCLEOTIDE SEQUENCE</scope>
    <source>
        <strain evidence="2">Duluth1</strain>
        <tissue evidence="2">Whole animal</tissue>
    </source>
</reference>
<dbReference type="EMBL" id="JAIWYP010000008">
    <property type="protein sequence ID" value="KAH3785543.1"/>
    <property type="molecule type" value="Genomic_DNA"/>
</dbReference>
<feature type="region of interest" description="Disordered" evidence="1">
    <location>
        <begin position="1"/>
        <end position="23"/>
    </location>
</feature>
<sequence length="122" mass="13299">MALNVPQKCVRNQKPGKHNMSTPVRVNDVRNLSSFPLNTPGVPPIANQNLLSRGYCDGLSVPANNYPLAYSSHDSSVDSCYSSMNVSSLENSDVISESEGVVSIGHRETIGHVINETVWRPF</sequence>
<gene>
    <name evidence="2" type="ORF">DPMN_163634</name>
</gene>
<proteinExistence type="predicted"/>
<dbReference type="Proteomes" id="UP000828390">
    <property type="component" value="Unassembled WGS sequence"/>
</dbReference>
<protein>
    <submittedName>
        <fullName evidence="2">Uncharacterized protein</fullName>
    </submittedName>
</protein>
<name>A0A9D4ETR8_DREPO</name>
<comment type="caution">
    <text evidence="2">The sequence shown here is derived from an EMBL/GenBank/DDBJ whole genome shotgun (WGS) entry which is preliminary data.</text>
</comment>
<evidence type="ECO:0000313" key="3">
    <source>
        <dbReference type="Proteomes" id="UP000828390"/>
    </source>
</evidence>
<reference evidence="2" key="2">
    <citation type="submission" date="2020-11" db="EMBL/GenBank/DDBJ databases">
        <authorList>
            <person name="McCartney M.A."/>
            <person name="Auch B."/>
            <person name="Kono T."/>
            <person name="Mallez S."/>
            <person name="Becker A."/>
            <person name="Gohl D.M."/>
            <person name="Silverstein K.A.T."/>
            <person name="Koren S."/>
            <person name="Bechman K.B."/>
            <person name="Herman A."/>
            <person name="Abrahante J.E."/>
            <person name="Garbe J."/>
        </authorList>
    </citation>
    <scope>NUCLEOTIDE SEQUENCE</scope>
    <source>
        <strain evidence="2">Duluth1</strain>
        <tissue evidence="2">Whole animal</tissue>
    </source>
</reference>
<dbReference type="AlphaFoldDB" id="A0A9D4ETR8"/>
<evidence type="ECO:0000313" key="2">
    <source>
        <dbReference type="EMBL" id="KAH3785543.1"/>
    </source>
</evidence>
<organism evidence="2 3">
    <name type="scientific">Dreissena polymorpha</name>
    <name type="common">Zebra mussel</name>
    <name type="synonym">Mytilus polymorpha</name>
    <dbReference type="NCBI Taxonomy" id="45954"/>
    <lineage>
        <taxon>Eukaryota</taxon>
        <taxon>Metazoa</taxon>
        <taxon>Spiralia</taxon>
        <taxon>Lophotrochozoa</taxon>
        <taxon>Mollusca</taxon>
        <taxon>Bivalvia</taxon>
        <taxon>Autobranchia</taxon>
        <taxon>Heteroconchia</taxon>
        <taxon>Euheterodonta</taxon>
        <taxon>Imparidentia</taxon>
        <taxon>Neoheterodontei</taxon>
        <taxon>Myida</taxon>
        <taxon>Dreissenoidea</taxon>
        <taxon>Dreissenidae</taxon>
        <taxon>Dreissena</taxon>
    </lineage>
</organism>
<evidence type="ECO:0000256" key="1">
    <source>
        <dbReference type="SAM" id="MobiDB-lite"/>
    </source>
</evidence>